<sequence length="1119" mass="120823">SDPKESLTDRSGPEELNNGISSTPSPSTHTSASTPREDGTEESCGGKVHEDGGDIVETKKPTPMAFTIDLDGSSGASGDIPLSKKLDITASISKWAPKHRRNLSLTKVDEHKKVEERVGKPPVGRPRSGTIGATGLPQGVRRAGGYHSEGYFSSDQDDEAPRRTDLKSPRSPRTPELRSPQTPQRLVRSSSQDSAKGNSLRMRTPSPDNVSRTSSHPMTLNESASFLIEKIMSGTPETQRKQAGKSEGRSCCKGEKKPTLAEATGRAKSDKGSVKNGCKMTVEGGNKSSSGTSLNSGHTFNHKQEANSDHAKEEKDDASEAGTYTIEKDSSSPEVEEARNDIDRVFGVCAVENGGEVGTVVTPRGKASPRTSPDDLKFKSPGSLSRNSPNWIQQWAAQVAEHTKPAADPLRSPRVPSKLPPQPTQDPSVDSRPRRKLPTPPTAPHHHSSSSPFTPVSPKQSDLSDHESPTKNKAFDTHDTDALLRHTEQLVTSLQARVNKGAANHHHHHQGIRGSSFESHDSGGDSDLDTSTSYPIHDEDDRLMKIGSKLKAKLKLVGIDGDSDLETSTSYPTQDEDDRRAKIGPHLKAKLKLAGIDGTCNSPPLTKSPRKPPDVPGLESRIKLGHLKRERSIMSDGGYDVYSTGREEASMQSDSSSDASEPAKDSRKLPDNNPPLKFNRAFSLRRARLGCDDSSSSTTATHAKPPSPIDKKKVVRPSSAGNVSGTRKLPLSHSRSQSSVPRPTPPATKPATTSGTDFSRGDGGRFSLRIPRSGSGNVNQQQTTNKSPSRTTTKKDAPPRRAHAPRSNSTLSSKEVDFQNWKRRKNYDPMKAAAEGRKKVNDKKSDKTNTSGAHSTSERSPSPPASLLRSASFHGTEGMGTAGRWPRRPTHLYPGEEDGPYSLEEEQSHPVPHCSPLRRSPTSPNQLASPHTTSPARQSLLSSARARRSSYALSDEGEAMLGSPTRKTSLDESGSEGKRSPSGGSTRGSGAITSTRSRAKMEALDNLVISTIHSLSVKVRTTSETLLQKLKSQYDEEGDRAALLEEVLAHLSESSDQSLTPGHTRSTSRELAGILRNLKKIEHALEVIDRVIVCEEEEEDDLDDDLEGGGGQEWGESDY</sequence>
<comment type="caution">
    <text evidence="2">The sequence shown here is derived from an EMBL/GenBank/DDBJ whole genome shotgun (WGS) entry which is preliminary data.</text>
</comment>
<feature type="compositionally biased region" description="Low complexity" evidence="1">
    <location>
        <begin position="934"/>
        <end position="954"/>
    </location>
</feature>
<feature type="region of interest" description="Disordered" evidence="1">
    <location>
        <begin position="352"/>
        <end position="482"/>
    </location>
</feature>
<keyword evidence="3" id="KW-1185">Reference proteome</keyword>
<name>A0AAE1KXY9_PETCI</name>
<dbReference type="EMBL" id="JAWQEG010000602">
    <property type="protein sequence ID" value="KAK3887857.1"/>
    <property type="molecule type" value="Genomic_DNA"/>
</dbReference>
<organism evidence="2 3">
    <name type="scientific">Petrolisthes cinctipes</name>
    <name type="common">Flat porcelain crab</name>
    <dbReference type="NCBI Taxonomy" id="88211"/>
    <lineage>
        <taxon>Eukaryota</taxon>
        <taxon>Metazoa</taxon>
        <taxon>Ecdysozoa</taxon>
        <taxon>Arthropoda</taxon>
        <taxon>Crustacea</taxon>
        <taxon>Multicrustacea</taxon>
        <taxon>Malacostraca</taxon>
        <taxon>Eumalacostraca</taxon>
        <taxon>Eucarida</taxon>
        <taxon>Decapoda</taxon>
        <taxon>Pleocyemata</taxon>
        <taxon>Anomura</taxon>
        <taxon>Galatheoidea</taxon>
        <taxon>Porcellanidae</taxon>
        <taxon>Petrolisthes</taxon>
    </lineage>
</organism>
<gene>
    <name evidence="2" type="ORF">Pcinc_008009</name>
</gene>
<feature type="compositionally biased region" description="Polar residues" evidence="1">
    <location>
        <begin position="179"/>
        <end position="197"/>
    </location>
</feature>
<feature type="region of interest" description="Disordered" evidence="1">
    <location>
        <begin position="562"/>
        <end position="581"/>
    </location>
</feature>
<feature type="region of interest" description="Disordered" evidence="1">
    <location>
        <begin position="594"/>
        <end position="997"/>
    </location>
</feature>
<feature type="compositionally biased region" description="Basic and acidic residues" evidence="1">
    <location>
        <begin position="326"/>
        <end position="339"/>
    </location>
</feature>
<feature type="region of interest" description="Disordered" evidence="1">
    <location>
        <begin position="1"/>
        <end position="81"/>
    </location>
</feature>
<feature type="compositionally biased region" description="Low complexity" evidence="1">
    <location>
        <begin position="980"/>
        <end position="990"/>
    </location>
</feature>
<evidence type="ECO:0000313" key="2">
    <source>
        <dbReference type="EMBL" id="KAK3887857.1"/>
    </source>
</evidence>
<feature type="compositionally biased region" description="Basic and acidic residues" evidence="1">
    <location>
        <begin position="834"/>
        <end position="847"/>
    </location>
</feature>
<feature type="non-terminal residue" evidence="2">
    <location>
        <position position="1"/>
    </location>
</feature>
<protein>
    <recommendedName>
        <fullName evidence="4">CEP170 C-terminal domain-containing protein</fullName>
    </recommendedName>
</protein>
<feature type="region of interest" description="Disordered" evidence="1">
    <location>
        <begin position="103"/>
        <end position="339"/>
    </location>
</feature>
<feature type="compositionally biased region" description="Low complexity" evidence="1">
    <location>
        <begin position="21"/>
        <end position="34"/>
    </location>
</feature>
<evidence type="ECO:0008006" key="4">
    <source>
        <dbReference type="Google" id="ProtNLM"/>
    </source>
</evidence>
<evidence type="ECO:0000313" key="3">
    <source>
        <dbReference type="Proteomes" id="UP001286313"/>
    </source>
</evidence>
<feature type="region of interest" description="Disordered" evidence="1">
    <location>
        <begin position="1096"/>
        <end position="1119"/>
    </location>
</feature>
<feature type="compositionally biased region" description="Basic and acidic residues" evidence="1">
    <location>
        <begin position="462"/>
        <end position="482"/>
    </location>
</feature>
<feature type="compositionally biased region" description="Polar residues" evidence="1">
    <location>
        <begin position="206"/>
        <end position="224"/>
    </location>
</feature>
<feature type="compositionally biased region" description="Polar residues" evidence="1">
    <location>
        <begin position="920"/>
        <end position="933"/>
    </location>
</feature>
<feature type="compositionally biased region" description="Basic and acidic residues" evidence="1">
    <location>
        <begin position="47"/>
        <end position="60"/>
    </location>
</feature>
<reference evidence="2" key="1">
    <citation type="submission" date="2023-10" db="EMBL/GenBank/DDBJ databases">
        <title>Genome assemblies of two species of porcelain crab, Petrolisthes cinctipes and Petrolisthes manimaculis (Anomura: Porcellanidae).</title>
        <authorList>
            <person name="Angst P."/>
        </authorList>
    </citation>
    <scope>NUCLEOTIDE SEQUENCE</scope>
    <source>
        <strain evidence="2">PB745_01</strain>
        <tissue evidence="2">Gill</tissue>
    </source>
</reference>
<feature type="compositionally biased region" description="Polar residues" evidence="1">
    <location>
        <begin position="382"/>
        <end position="396"/>
    </location>
</feature>
<feature type="region of interest" description="Disordered" evidence="1">
    <location>
        <begin position="500"/>
        <end position="536"/>
    </location>
</feature>
<feature type="compositionally biased region" description="Basic and acidic residues" evidence="1">
    <location>
        <begin position="238"/>
        <end position="273"/>
    </location>
</feature>
<feature type="compositionally biased region" description="Low complexity" evidence="1">
    <location>
        <begin position="650"/>
        <end position="660"/>
    </location>
</feature>
<feature type="compositionally biased region" description="Basic and acidic residues" evidence="1">
    <location>
        <begin position="302"/>
        <end position="315"/>
    </location>
</feature>
<feature type="compositionally biased region" description="Acidic residues" evidence="1">
    <location>
        <begin position="895"/>
        <end position="905"/>
    </location>
</feature>
<evidence type="ECO:0000256" key="1">
    <source>
        <dbReference type="SAM" id="MobiDB-lite"/>
    </source>
</evidence>
<feature type="compositionally biased region" description="Basic and acidic residues" evidence="1">
    <location>
        <begin position="107"/>
        <end position="119"/>
    </location>
</feature>
<accession>A0AAE1KXY9</accession>
<feature type="compositionally biased region" description="Low complexity" evidence="1">
    <location>
        <begin position="694"/>
        <end position="704"/>
    </location>
</feature>
<dbReference type="Proteomes" id="UP001286313">
    <property type="component" value="Unassembled WGS sequence"/>
</dbReference>
<feature type="compositionally biased region" description="Basic and acidic residues" evidence="1">
    <location>
        <begin position="1"/>
        <end position="13"/>
    </location>
</feature>
<dbReference type="AlphaFoldDB" id="A0AAE1KXY9"/>
<feature type="compositionally biased region" description="Polar residues" evidence="1">
    <location>
        <begin position="286"/>
        <end position="299"/>
    </location>
</feature>
<feature type="compositionally biased region" description="Basic and acidic residues" evidence="1">
    <location>
        <begin position="159"/>
        <end position="176"/>
    </location>
</feature>
<proteinExistence type="predicted"/>
<feature type="compositionally biased region" description="Low complexity" evidence="1">
    <location>
        <begin position="449"/>
        <end position="458"/>
    </location>
</feature>
<feature type="compositionally biased region" description="Polar residues" evidence="1">
    <location>
        <begin position="774"/>
        <end position="791"/>
    </location>
</feature>
<feature type="compositionally biased region" description="Acidic residues" evidence="1">
    <location>
        <begin position="1096"/>
        <end position="1107"/>
    </location>
</feature>
<feature type="compositionally biased region" description="Low complexity" evidence="1">
    <location>
        <begin position="352"/>
        <end position="362"/>
    </location>
</feature>
<feature type="compositionally biased region" description="Basic and acidic residues" evidence="1">
    <location>
        <begin position="661"/>
        <end position="670"/>
    </location>
</feature>